<dbReference type="Proteomes" id="UP001279553">
    <property type="component" value="Unassembled WGS sequence"/>
</dbReference>
<comment type="caution">
    <text evidence="2">The sequence shown here is derived from an EMBL/GenBank/DDBJ whole genome shotgun (WGS) entry which is preliminary data.</text>
</comment>
<organism evidence="2 3">
    <name type="scientific">Acidiphilium acidophilum</name>
    <name type="common">Thiobacillus acidophilus</name>
    <dbReference type="NCBI Taxonomy" id="76588"/>
    <lineage>
        <taxon>Bacteria</taxon>
        <taxon>Pseudomonadati</taxon>
        <taxon>Pseudomonadota</taxon>
        <taxon>Alphaproteobacteria</taxon>
        <taxon>Acetobacterales</taxon>
        <taxon>Acidocellaceae</taxon>
        <taxon>Acidiphilium</taxon>
    </lineage>
</organism>
<dbReference type="AlphaFoldDB" id="A0AAW9DT07"/>
<feature type="transmembrane region" description="Helical" evidence="1">
    <location>
        <begin position="19"/>
        <end position="37"/>
    </location>
</feature>
<keyword evidence="1" id="KW-0812">Transmembrane</keyword>
<keyword evidence="1" id="KW-1133">Transmembrane helix</keyword>
<dbReference type="NCBIfam" id="TIGR03054">
    <property type="entry name" value="photo_alph_chp1"/>
    <property type="match status" value="1"/>
</dbReference>
<dbReference type="InterPro" id="IPR017495">
    <property type="entry name" value="PuhC"/>
</dbReference>
<name>A0AAW9DT07_ACIAO</name>
<sequence>MSDTAHFHDDDAPPHVPRWAVIAAGCLMLGTVALATISRLTTPAYTLPPATAPIMALRFLQTPAQALIVQNAATGKQITTLAPSADAFLRTTLRTMIEARLADGFSRTAPFLLIPAAHGVLMLDDPTTGEHIDLQAFGPSNSGQFKALMHDNGDNS</sequence>
<accession>A0AAW9DT07</accession>
<evidence type="ECO:0000313" key="2">
    <source>
        <dbReference type="EMBL" id="MDX5932140.1"/>
    </source>
</evidence>
<reference evidence="2 3" key="1">
    <citation type="submission" date="2023-11" db="EMBL/GenBank/DDBJ databases">
        <title>MicrobeMod: A computational toolkit for identifying prokaryotic methylation and restriction-modification with nanopore sequencing.</title>
        <authorList>
            <person name="Crits-Christoph A."/>
            <person name="Kang S.C."/>
            <person name="Lee H."/>
            <person name="Ostrov N."/>
        </authorList>
    </citation>
    <scope>NUCLEOTIDE SEQUENCE [LARGE SCALE GENOMIC DNA]</scope>
    <source>
        <strain evidence="2 3">DSMZ 700</strain>
    </source>
</reference>
<dbReference type="RefSeq" id="WP_319614986.1">
    <property type="nucleotide sequence ID" value="NZ_JAWXYB010000018.1"/>
</dbReference>
<gene>
    <name evidence="2" type="primary">puhC</name>
    <name evidence="2" type="ORF">SIL87_15390</name>
</gene>
<evidence type="ECO:0000313" key="3">
    <source>
        <dbReference type="Proteomes" id="UP001279553"/>
    </source>
</evidence>
<evidence type="ECO:0000256" key="1">
    <source>
        <dbReference type="SAM" id="Phobius"/>
    </source>
</evidence>
<keyword evidence="3" id="KW-1185">Reference proteome</keyword>
<dbReference type="EMBL" id="JAWXYB010000018">
    <property type="protein sequence ID" value="MDX5932140.1"/>
    <property type="molecule type" value="Genomic_DNA"/>
</dbReference>
<keyword evidence="1" id="KW-0472">Membrane</keyword>
<proteinExistence type="predicted"/>
<protein>
    <submittedName>
        <fullName evidence="2">Photosynthetic complex assembly protein PuhC</fullName>
    </submittedName>
</protein>